<proteinExistence type="predicted"/>
<dbReference type="AlphaFoldDB" id="A0A2H3RKG2"/>
<evidence type="ECO:0000256" key="1">
    <source>
        <dbReference type="SAM" id="MobiDB-lite"/>
    </source>
</evidence>
<feature type="compositionally biased region" description="Basic residues" evidence="1">
    <location>
        <begin position="251"/>
        <end position="264"/>
    </location>
</feature>
<dbReference type="OrthoDB" id="5084694at2759"/>
<comment type="caution">
    <text evidence="2">The sequence shown here is derived from an EMBL/GenBank/DDBJ whole genome shotgun (WGS) entry which is preliminary data.</text>
</comment>
<feature type="compositionally biased region" description="Basic and acidic residues" evidence="1">
    <location>
        <begin position="275"/>
        <end position="284"/>
    </location>
</feature>
<sequence length="284" mass="31812">MRRVLGPKSHSKWQNISMMIGWCLHLAEADRSVSLPRPWNATDAELSARLEVWGVPAFVSVALLGMPSEESRWDSESVSKWQKDEERILGEVKDFWYEQQDDPSQAGASNTVECSAEVQYGSSETPYRLQENALGPLGVMHASGGLEDFGPVPQGNLPREEKSSRTGSSRKRSYETEANISEGLNGLGGFDNSGYREPSKRVRRGGSRSVGNCTKRPHETDSDTLDMISDLEELQETMKDWVEEISSERKQLKKLNKKLRKGRSRSVGNSTKNPYKSEWDGSDP</sequence>
<evidence type="ECO:0000313" key="3">
    <source>
        <dbReference type="Proteomes" id="UP000760494"/>
    </source>
</evidence>
<feature type="region of interest" description="Disordered" evidence="1">
    <location>
        <begin position="145"/>
        <end position="226"/>
    </location>
</feature>
<reference evidence="2" key="1">
    <citation type="submission" date="2019-05" db="EMBL/GenBank/DDBJ databases">
        <authorList>
            <person name="Piombo E."/>
        </authorList>
    </citation>
    <scope>NUCLEOTIDE SEQUENCE</scope>
    <source>
        <strain evidence="2">C2S</strain>
    </source>
</reference>
<dbReference type="EMBL" id="CABFJX010000024">
    <property type="protein sequence ID" value="VTT58801.1"/>
    <property type="molecule type" value="Genomic_DNA"/>
</dbReference>
<dbReference type="Proteomes" id="UP000760494">
    <property type="component" value="Unassembled WGS sequence"/>
</dbReference>
<protein>
    <submittedName>
        <fullName evidence="2">Uncharacterized protein</fullName>
    </submittedName>
</protein>
<organism evidence="2 3">
    <name type="scientific">Fusarium fujikuroi</name>
    <name type="common">Bakanae and foot rot disease fungus</name>
    <name type="synonym">Gibberella fujikuroi</name>
    <dbReference type="NCBI Taxonomy" id="5127"/>
    <lineage>
        <taxon>Eukaryota</taxon>
        <taxon>Fungi</taxon>
        <taxon>Dikarya</taxon>
        <taxon>Ascomycota</taxon>
        <taxon>Pezizomycotina</taxon>
        <taxon>Sordariomycetes</taxon>
        <taxon>Hypocreomycetidae</taxon>
        <taxon>Hypocreales</taxon>
        <taxon>Nectriaceae</taxon>
        <taxon>Fusarium</taxon>
        <taxon>Fusarium fujikuroi species complex</taxon>
    </lineage>
</organism>
<name>A0A2H3RKG2_FUSFU</name>
<feature type="region of interest" description="Disordered" evidence="1">
    <location>
        <begin position="249"/>
        <end position="284"/>
    </location>
</feature>
<gene>
    <name evidence="2" type="ORF">C2S_3698</name>
</gene>
<evidence type="ECO:0000313" key="2">
    <source>
        <dbReference type="EMBL" id="VTT58801.1"/>
    </source>
</evidence>
<accession>A0A2H3RKG2</accession>